<dbReference type="Proteomes" id="UP000325787">
    <property type="component" value="Chromosome"/>
</dbReference>
<proteinExistence type="predicted"/>
<accession>A0A5Q0HDV9</accession>
<dbReference type="KEGG" id="ssyi:EKG83_26915"/>
<dbReference type="AlphaFoldDB" id="A0A5Q0HDV9"/>
<sequence>MIVDDAGLLRKGTGSAGVGRRCSGTAGRIENCPIGVFRSVLRRVGGC</sequence>
<gene>
    <name evidence="1" type="ORF">EKG83_26915</name>
</gene>
<evidence type="ECO:0000313" key="1">
    <source>
        <dbReference type="EMBL" id="QFZ24518.1"/>
    </source>
</evidence>
<name>A0A5Q0HDV9_SACSY</name>
<protein>
    <submittedName>
        <fullName evidence="1">Uncharacterized protein</fullName>
    </submittedName>
</protein>
<organism evidence="1 2">
    <name type="scientific">Saccharothrix syringae</name>
    <name type="common">Nocardiopsis syringae</name>
    <dbReference type="NCBI Taxonomy" id="103733"/>
    <lineage>
        <taxon>Bacteria</taxon>
        <taxon>Bacillati</taxon>
        <taxon>Actinomycetota</taxon>
        <taxon>Actinomycetes</taxon>
        <taxon>Pseudonocardiales</taxon>
        <taxon>Pseudonocardiaceae</taxon>
        <taxon>Saccharothrix</taxon>
    </lineage>
</organism>
<evidence type="ECO:0000313" key="2">
    <source>
        <dbReference type="Proteomes" id="UP000325787"/>
    </source>
</evidence>
<dbReference type="EMBL" id="CP034550">
    <property type="protein sequence ID" value="QFZ24518.1"/>
    <property type="molecule type" value="Genomic_DNA"/>
</dbReference>
<keyword evidence="2" id="KW-1185">Reference proteome</keyword>
<reference evidence="2" key="1">
    <citation type="journal article" date="2021" name="Curr. Microbiol.">
        <title>Complete genome of nocamycin-producing strain Saccharothrix syringae NRRL B-16468 reveals the biosynthetic potential for secondary metabolites.</title>
        <authorList>
            <person name="Mo X."/>
            <person name="Yang S."/>
        </authorList>
    </citation>
    <scope>NUCLEOTIDE SEQUENCE [LARGE SCALE GENOMIC DNA]</scope>
    <source>
        <strain evidence="2">ATCC 51364 / DSM 43886 / JCM 6844 / KCTC 9398 / NBRC 14523 / NRRL B-16468 / INA 2240</strain>
    </source>
</reference>